<accession>A0A518FIP3</accession>
<evidence type="ECO:0008006" key="3">
    <source>
        <dbReference type="Google" id="ProtNLM"/>
    </source>
</evidence>
<reference evidence="1 2" key="1">
    <citation type="submission" date="2019-02" db="EMBL/GenBank/DDBJ databases">
        <title>Deep-cultivation of Planctomycetes and their phenomic and genomic characterization uncovers novel biology.</title>
        <authorList>
            <person name="Wiegand S."/>
            <person name="Jogler M."/>
            <person name="Boedeker C."/>
            <person name="Pinto D."/>
            <person name="Vollmers J."/>
            <person name="Rivas-Marin E."/>
            <person name="Kohn T."/>
            <person name="Peeters S.H."/>
            <person name="Heuer A."/>
            <person name="Rast P."/>
            <person name="Oberbeckmann S."/>
            <person name="Bunk B."/>
            <person name="Jeske O."/>
            <person name="Meyerdierks A."/>
            <person name="Storesund J.E."/>
            <person name="Kallscheuer N."/>
            <person name="Luecker S."/>
            <person name="Lage O.M."/>
            <person name="Pohl T."/>
            <person name="Merkel B.J."/>
            <person name="Hornburger P."/>
            <person name="Mueller R.-W."/>
            <person name="Bruemmer F."/>
            <person name="Labrenz M."/>
            <person name="Spormann A.M."/>
            <person name="Op den Camp H."/>
            <person name="Overmann J."/>
            <person name="Amann R."/>
            <person name="Jetten M.S.M."/>
            <person name="Mascher T."/>
            <person name="Medema M.H."/>
            <person name="Devos D.P."/>
            <person name="Kaster A.-K."/>
            <person name="Ovreas L."/>
            <person name="Rohde M."/>
            <person name="Galperin M.Y."/>
            <person name="Jogler C."/>
        </authorList>
    </citation>
    <scope>NUCLEOTIDE SEQUENCE [LARGE SCALE GENOMIC DNA]</scope>
    <source>
        <strain evidence="1 2">Pan153</strain>
    </source>
</reference>
<proteinExistence type="predicted"/>
<dbReference type="PANTHER" id="PTHR31252">
    <property type="entry name" value="DUF4419 DOMAIN-CONTAINING PROTEIN"/>
    <property type="match status" value="1"/>
</dbReference>
<dbReference type="Proteomes" id="UP000320839">
    <property type="component" value="Chromosome"/>
</dbReference>
<dbReference type="PANTHER" id="PTHR31252:SF11">
    <property type="entry name" value="DUF4419 DOMAIN-CONTAINING PROTEIN"/>
    <property type="match status" value="1"/>
</dbReference>
<dbReference type="OrthoDB" id="9806766at2"/>
<dbReference type="RefSeq" id="WP_145454158.1">
    <property type="nucleotide sequence ID" value="NZ_CP036317.1"/>
</dbReference>
<dbReference type="Pfam" id="PF14388">
    <property type="entry name" value="DUF4419"/>
    <property type="match status" value="1"/>
</dbReference>
<dbReference type="EMBL" id="CP036317">
    <property type="protein sequence ID" value="QDV16221.1"/>
    <property type="molecule type" value="Genomic_DNA"/>
</dbReference>
<evidence type="ECO:0000313" key="1">
    <source>
        <dbReference type="EMBL" id="QDV16221.1"/>
    </source>
</evidence>
<dbReference type="AlphaFoldDB" id="A0A518FIP3"/>
<gene>
    <name evidence="1" type="ORF">Pan153_08420</name>
</gene>
<evidence type="ECO:0000313" key="2">
    <source>
        <dbReference type="Proteomes" id="UP000320839"/>
    </source>
</evidence>
<sequence>MTNTTFPVSPDVTPKTPLEKVDYVGKLRVALRRPIEATWLPREPLVACDDKHALLTAMKLSFYDHFPLRLSPDAIWITLARGFALHVNENADTLRHRFVSHAGKEELKIRRMDFMPGDDNPWPEVFDEFNDQIAERTGGLSELIQADFSTSGPVERAVSNLMAMETFKSYFEYTSYIGCGTPSITLTGTIADWEKLRLRVQRFADYGLEEWIGALDPILAEFVNAKKGQVQTDFWRSMFRYNSGSGFAVLTGWANVLFPYFNEDGSEKLYPNPFLSDWQERLNIDDQQDWTKRGWDPQGVGLAEIPSCFTSIPLTVFLGAEETKMRLVGGLLGVSQNNDSLEVEPECGWVLVYEEPVDPLPDKFQWLERYTESEEN</sequence>
<name>A0A518FIP3_9PLAN</name>
<protein>
    <recommendedName>
        <fullName evidence="3">DUF4419 domain-containing protein</fullName>
    </recommendedName>
</protein>
<organism evidence="1 2">
    <name type="scientific">Gimesia panareensis</name>
    <dbReference type="NCBI Taxonomy" id="2527978"/>
    <lineage>
        <taxon>Bacteria</taxon>
        <taxon>Pseudomonadati</taxon>
        <taxon>Planctomycetota</taxon>
        <taxon>Planctomycetia</taxon>
        <taxon>Planctomycetales</taxon>
        <taxon>Planctomycetaceae</taxon>
        <taxon>Gimesia</taxon>
    </lineage>
</organism>
<dbReference type="InterPro" id="IPR025533">
    <property type="entry name" value="DUF4419"/>
</dbReference>